<keyword evidence="2" id="KW-0812">Transmembrane</keyword>
<evidence type="ECO:0000256" key="1">
    <source>
        <dbReference type="SAM" id="MobiDB-lite"/>
    </source>
</evidence>
<name>A0ABM8GES4_9MICO</name>
<dbReference type="InterPro" id="IPR000719">
    <property type="entry name" value="Prot_kinase_dom"/>
</dbReference>
<dbReference type="Gene3D" id="1.10.510.10">
    <property type="entry name" value="Transferase(Phosphotransferase) domain 1"/>
    <property type="match status" value="1"/>
</dbReference>
<proteinExistence type="predicted"/>
<evidence type="ECO:0000313" key="4">
    <source>
        <dbReference type="EMBL" id="BDZ46806.1"/>
    </source>
</evidence>
<dbReference type="SUPFAM" id="SSF56112">
    <property type="entry name" value="Protein kinase-like (PK-like)"/>
    <property type="match status" value="1"/>
</dbReference>
<protein>
    <recommendedName>
        <fullName evidence="3">Protein kinase domain-containing protein</fullName>
    </recommendedName>
</protein>
<accession>A0ABM8GES4</accession>
<dbReference type="RefSeq" id="WP_286276803.1">
    <property type="nucleotide sequence ID" value="NZ_AP027731.1"/>
</dbReference>
<keyword evidence="2" id="KW-1133">Transmembrane helix</keyword>
<dbReference type="InterPro" id="IPR011009">
    <property type="entry name" value="Kinase-like_dom_sf"/>
</dbReference>
<evidence type="ECO:0000256" key="2">
    <source>
        <dbReference type="SAM" id="Phobius"/>
    </source>
</evidence>
<dbReference type="EMBL" id="AP027731">
    <property type="protein sequence ID" value="BDZ46806.1"/>
    <property type="molecule type" value="Genomic_DNA"/>
</dbReference>
<keyword evidence="5" id="KW-1185">Reference proteome</keyword>
<reference evidence="5" key="1">
    <citation type="journal article" date="2019" name="Int. J. Syst. Evol. Microbiol.">
        <title>The Global Catalogue of Microorganisms (GCM) 10K type strain sequencing project: providing services to taxonomists for standard genome sequencing and annotation.</title>
        <authorList>
            <consortium name="The Broad Institute Genomics Platform"/>
            <consortium name="The Broad Institute Genome Sequencing Center for Infectious Disease"/>
            <person name="Wu L."/>
            <person name="Ma J."/>
        </authorList>
    </citation>
    <scope>NUCLEOTIDE SEQUENCE [LARGE SCALE GENOMIC DNA]</scope>
    <source>
        <strain evidence="5">NBRC 108725</strain>
    </source>
</reference>
<organism evidence="4 5">
    <name type="scientific">Naasia aerilata</name>
    <dbReference type="NCBI Taxonomy" id="1162966"/>
    <lineage>
        <taxon>Bacteria</taxon>
        <taxon>Bacillati</taxon>
        <taxon>Actinomycetota</taxon>
        <taxon>Actinomycetes</taxon>
        <taxon>Micrococcales</taxon>
        <taxon>Microbacteriaceae</taxon>
        <taxon>Naasia</taxon>
    </lineage>
</organism>
<feature type="compositionally biased region" description="Low complexity" evidence="1">
    <location>
        <begin position="383"/>
        <end position="417"/>
    </location>
</feature>
<feature type="transmembrane region" description="Helical" evidence="2">
    <location>
        <begin position="266"/>
        <end position="284"/>
    </location>
</feature>
<dbReference type="PROSITE" id="PS50011">
    <property type="entry name" value="PROTEIN_KINASE_DOM"/>
    <property type="match status" value="1"/>
</dbReference>
<dbReference type="Proteomes" id="UP001321498">
    <property type="component" value="Chromosome"/>
</dbReference>
<sequence>MERGGYRQIRVLSAGAGEEVLLCRRAADESAEPVVVRLMDEESADAALAVAGAVSSPHLAPLLDLFDARDGRFGLVYPRLSSWSLADLLARRTSLSAGEAVTILVSVARGVDALHERDLSHGALRPTGVLFDDAGTPALVRLSASRPLTPATALVDRRALAALAAVVLERVTEGGALAAELTQSPEGLAPKRMQERLFALAEPRPIDYPRSASTLTIEQLLPSRATPPETQPPASPAGWLSGSVPSGLAGRGRRLVAALRTVRRRVWVPALVAAGCLVLALLIVPGEASSAAGEPRPAPSGAPSPRAATEAPQFAAPDRSALQADDPLTAARVLAAARDSCLESGGGECAGAVDQPGSALLEADAAGRGPEPPTLPAPEGRRSFSAPATRRSSSRAPSPCCSCAPTASGASATSSTASRRDRGVRRRRGGEARDAKAAHWRSAGRFVGSADQRPSWPSNAPSSRRFFTWTRKRAASAPSTMRWS</sequence>
<feature type="region of interest" description="Disordered" evidence="1">
    <location>
        <begin position="289"/>
        <end position="322"/>
    </location>
</feature>
<evidence type="ECO:0000313" key="5">
    <source>
        <dbReference type="Proteomes" id="UP001321498"/>
    </source>
</evidence>
<evidence type="ECO:0000259" key="3">
    <source>
        <dbReference type="PROSITE" id="PS50011"/>
    </source>
</evidence>
<feature type="region of interest" description="Disordered" evidence="1">
    <location>
        <begin position="363"/>
        <end position="464"/>
    </location>
</feature>
<keyword evidence="2" id="KW-0472">Membrane</keyword>
<feature type="domain" description="Protein kinase" evidence="3">
    <location>
        <begin position="6"/>
        <end position="314"/>
    </location>
</feature>
<gene>
    <name evidence="4" type="ORF">GCM10025866_27150</name>
</gene>